<evidence type="ECO:0000256" key="5">
    <source>
        <dbReference type="SAM" id="MobiDB-lite"/>
    </source>
</evidence>
<dbReference type="InterPro" id="IPR036259">
    <property type="entry name" value="MFS_trans_sf"/>
</dbReference>
<evidence type="ECO:0008006" key="9">
    <source>
        <dbReference type="Google" id="ProtNLM"/>
    </source>
</evidence>
<feature type="transmembrane region" description="Helical" evidence="6">
    <location>
        <begin position="344"/>
        <end position="364"/>
    </location>
</feature>
<protein>
    <recommendedName>
        <fullName evidence="9">MFS general substrate transporter</fullName>
    </recommendedName>
</protein>
<feature type="region of interest" description="Disordered" evidence="5">
    <location>
        <begin position="1"/>
        <end position="21"/>
    </location>
</feature>
<accession>R0K427</accession>
<evidence type="ECO:0000256" key="4">
    <source>
        <dbReference type="ARBA" id="ARBA00023136"/>
    </source>
</evidence>
<proteinExistence type="predicted"/>
<keyword evidence="2 6" id="KW-0812">Transmembrane</keyword>
<gene>
    <name evidence="7" type="ORF">SETTUDRAFT_139405</name>
</gene>
<dbReference type="EMBL" id="KB908833">
    <property type="protein sequence ID" value="EOA83087.1"/>
    <property type="molecule type" value="Genomic_DNA"/>
</dbReference>
<evidence type="ECO:0000313" key="8">
    <source>
        <dbReference type="Proteomes" id="UP000016935"/>
    </source>
</evidence>
<feature type="transmembrane region" description="Helical" evidence="6">
    <location>
        <begin position="200"/>
        <end position="219"/>
    </location>
</feature>
<dbReference type="RefSeq" id="XP_008028911.1">
    <property type="nucleotide sequence ID" value="XM_008030720.1"/>
</dbReference>
<dbReference type="PANTHER" id="PTHR23502">
    <property type="entry name" value="MAJOR FACILITATOR SUPERFAMILY"/>
    <property type="match status" value="1"/>
</dbReference>
<evidence type="ECO:0000256" key="1">
    <source>
        <dbReference type="ARBA" id="ARBA00004141"/>
    </source>
</evidence>
<dbReference type="HOGENOM" id="CLU_008455_13_4_1"/>
<feature type="transmembrane region" description="Helical" evidence="6">
    <location>
        <begin position="416"/>
        <end position="437"/>
    </location>
</feature>
<keyword evidence="8" id="KW-1185">Reference proteome</keyword>
<evidence type="ECO:0000256" key="2">
    <source>
        <dbReference type="ARBA" id="ARBA00022692"/>
    </source>
</evidence>
<dbReference type="STRING" id="671987.R0K427"/>
<sequence length="523" mass="57047">MSSATCSTQAAPLDDPHSEIELAPSLPYEPIALPRLASPVSTPSSLLAPSGLARSFSVFSKHGSRPKAASDSRSAKRESYNLTGTTFLITNDGRTLKLPVASESKSDPLNWGTWKTAGAMFSIVLFSAVSLTAAQAATVILESVRASFEYEAFLMVIDLTYINQRARAVSFMWCVAGCCGTSGVALVPVIADYGHNWRAFYLYWTIPLTISFIVSFALYPETYFKRPTVAFNGLILMQSATEKLTVYRDRDVDPTIYRDLPECPARTGFAGFRDRVGLSRSPFASWSSAGRCYVQMAYCAANPLMFWVFVASGFNSASMLFIGGTSIGVLVAPPYNFAPELLGTINMASGLGALLALPACWIIVCNALKRLSERNRGVLEAEHYLIAYILPVIFGAFSSMLYGAAVRFQWHPAALYLTYGTNGFSFVMLMTANTLWVAEAFPRWAAPALAVVIGGCFLLSFALSFALEPWIKAQGYLWVGFQLMCFQILGGLVAMPVAFWGKSMRQAIACRWADDRSGALRPL</sequence>
<organism evidence="7 8">
    <name type="scientific">Exserohilum turcicum (strain 28A)</name>
    <name type="common">Northern leaf blight fungus</name>
    <name type="synonym">Setosphaeria turcica</name>
    <dbReference type="NCBI Taxonomy" id="671987"/>
    <lineage>
        <taxon>Eukaryota</taxon>
        <taxon>Fungi</taxon>
        <taxon>Dikarya</taxon>
        <taxon>Ascomycota</taxon>
        <taxon>Pezizomycotina</taxon>
        <taxon>Dothideomycetes</taxon>
        <taxon>Pleosporomycetidae</taxon>
        <taxon>Pleosporales</taxon>
        <taxon>Pleosporineae</taxon>
        <taxon>Pleosporaceae</taxon>
        <taxon>Exserohilum</taxon>
    </lineage>
</organism>
<dbReference type="Proteomes" id="UP000016935">
    <property type="component" value="Unassembled WGS sequence"/>
</dbReference>
<feature type="transmembrane region" description="Helical" evidence="6">
    <location>
        <begin position="385"/>
        <end position="404"/>
    </location>
</feature>
<evidence type="ECO:0000256" key="6">
    <source>
        <dbReference type="SAM" id="Phobius"/>
    </source>
</evidence>
<name>R0K427_EXST2</name>
<dbReference type="SUPFAM" id="SSF103473">
    <property type="entry name" value="MFS general substrate transporter"/>
    <property type="match status" value="1"/>
</dbReference>
<evidence type="ECO:0000313" key="7">
    <source>
        <dbReference type="EMBL" id="EOA83087.1"/>
    </source>
</evidence>
<feature type="transmembrane region" description="Helical" evidence="6">
    <location>
        <begin position="444"/>
        <end position="467"/>
    </location>
</feature>
<feature type="compositionally biased region" description="Polar residues" evidence="5">
    <location>
        <begin position="1"/>
        <end position="10"/>
    </location>
</feature>
<keyword evidence="4 6" id="KW-0472">Membrane</keyword>
<dbReference type="Gene3D" id="1.20.1250.20">
    <property type="entry name" value="MFS general substrate transporter like domains"/>
    <property type="match status" value="1"/>
</dbReference>
<dbReference type="GO" id="GO:0022857">
    <property type="term" value="F:transmembrane transporter activity"/>
    <property type="evidence" value="ECO:0007669"/>
    <property type="project" value="TreeGrafter"/>
</dbReference>
<evidence type="ECO:0000256" key="3">
    <source>
        <dbReference type="ARBA" id="ARBA00022989"/>
    </source>
</evidence>
<keyword evidence="3 6" id="KW-1133">Transmembrane helix</keyword>
<dbReference type="GO" id="GO:0005886">
    <property type="term" value="C:plasma membrane"/>
    <property type="evidence" value="ECO:0007669"/>
    <property type="project" value="TreeGrafter"/>
</dbReference>
<comment type="subcellular location">
    <subcellularLocation>
        <location evidence="1">Membrane</location>
        <topology evidence="1">Multi-pass membrane protein</topology>
    </subcellularLocation>
</comment>
<dbReference type="OrthoDB" id="268400at2759"/>
<dbReference type="GeneID" id="19396507"/>
<reference evidence="7 8" key="2">
    <citation type="journal article" date="2013" name="PLoS Genet.">
        <title>Comparative genome structure, secondary metabolite, and effector coding capacity across Cochliobolus pathogens.</title>
        <authorList>
            <person name="Condon B.J."/>
            <person name="Leng Y."/>
            <person name="Wu D."/>
            <person name="Bushley K.E."/>
            <person name="Ohm R.A."/>
            <person name="Otillar R."/>
            <person name="Martin J."/>
            <person name="Schackwitz W."/>
            <person name="Grimwood J."/>
            <person name="MohdZainudin N."/>
            <person name="Xue C."/>
            <person name="Wang R."/>
            <person name="Manning V.A."/>
            <person name="Dhillon B."/>
            <person name="Tu Z.J."/>
            <person name="Steffenson B.J."/>
            <person name="Salamov A."/>
            <person name="Sun H."/>
            <person name="Lowry S."/>
            <person name="LaButti K."/>
            <person name="Han J."/>
            <person name="Copeland A."/>
            <person name="Lindquist E."/>
            <person name="Barry K."/>
            <person name="Schmutz J."/>
            <person name="Baker S.E."/>
            <person name="Ciuffetti L.M."/>
            <person name="Grigoriev I.V."/>
            <person name="Zhong S."/>
            <person name="Turgeon B.G."/>
        </authorList>
    </citation>
    <scope>NUCLEOTIDE SEQUENCE [LARGE SCALE GENOMIC DNA]</scope>
    <source>
        <strain evidence="8">28A</strain>
    </source>
</reference>
<reference evidence="7 8" key="1">
    <citation type="journal article" date="2012" name="PLoS Pathog.">
        <title>Diverse lifestyles and strategies of plant pathogenesis encoded in the genomes of eighteen Dothideomycetes fungi.</title>
        <authorList>
            <person name="Ohm R.A."/>
            <person name="Feau N."/>
            <person name="Henrissat B."/>
            <person name="Schoch C.L."/>
            <person name="Horwitz B.A."/>
            <person name="Barry K.W."/>
            <person name="Condon B.J."/>
            <person name="Copeland A.C."/>
            <person name="Dhillon B."/>
            <person name="Glaser F."/>
            <person name="Hesse C.N."/>
            <person name="Kosti I."/>
            <person name="LaButti K."/>
            <person name="Lindquist E.A."/>
            <person name="Lucas S."/>
            <person name="Salamov A.A."/>
            <person name="Bradshaw R.E."/>
            <person name="Ciuffetti L."/>
            <person name="Hamelin R.C."/>
            <person name="Kema G.H.J."/>
            <person name="Lawrence C."/>
            <person name="Scott J.A."/>
            <person name="Spatafora J.W."/>
            <person name="Turgeon B.G."/>
            <person name="de Wit P.J.G.M."/>
            <person name="Zhong S."/>
            <person name="Goodwin S.B."/>
            <person name="Grigoriev I.V."/>
        </authorList>
    </citation>
    <scope>NUCLEOTIDE SEQUENCE [LARGE SCALE GENOMIC DNA]</scope>
    <source>
        <strain evidence="8">28A</strain>
    </source>
</reference>
<dbReference type="AlphaFoldDB" id="R0K427"/>
<feature type="transmembrane region" description="Helical" evidence="6">
    <location>
        <begin position="479"/>
        <end position="501"/>
    </location>
</feature>
<feature type="transmembrane region" description="Helical" evidence="6">
    <location>
        <begin position="171"/>
        <end position="194"/>
    </location>
</feature>
<feature type="transmembrane region" description="Helical" evidence="6">
    <location>
        <begin position="304"/>
        <end position="332"/>
    </location>
</feature>
<dbReference type="PANTHER" id="PTHR23502:SF47">
    <property type="entry name" value="MAJOR FACILITATOR SUPERFAMILY (MFS) PROFILE DOMAIN-CONTAINING PROTEIN-RELATED"/>
    <property type="match status" value="1"/>
</dbReference>
<dbReference type="eggNOG" id="ENOG502SNZM">
    <property type="taxonomic scope" value="Eukaryota"/>
</dbReference>